<sequence>MKYVLGIITLLFVTACGTNLDNGNKIQDDVQNVMEGYVANIGDNSVLVVENRLDPSISEFHP</sequence>
<dbReference type="RefSeq" id="WP_153835135.1">
    <property type="nucleotide sequence ID" value="NZ_JBHUMW010000054.1"/>
</dbReference>
<reference evidence="1 2" key="1">
    <citation type="submission" date="2019-10" db="EMBL/GenBank/DDBJ databases">
        <title>Gracilibacillus salitolerans sp. nov., a moderate halophile isolated from a saline soil in northwest China.</title>
        <authorList>
            <person name="Gan L."/>
        </authorList>
    </citation>
    <scope>NUCLEOTIDE SEQUENCE [LARGE SCALE GENOMIC DNA]</scope>
    <source>
        <strain evidence="1 2">TP2-8</strain>
    </source>
</reference>
<dbReference type="PROSITE" id="PS51257">
    <property type="entry name" value="PROKAR_LIPOPROTEIN"/>
    <property type="match status" value="1"/>
</dbReference>
<keyword evidence="2" id="KW-1185">Reference proteome</keyword>
<dbReference type="EMBL" id="WJEE01000015">
    <property type="protein sequence ID" value="MRI66408.1"/>
    <property type="molecule type" value="Genomic_DNA"/>
</dbReference>
<dbReference type="Proteomes" id="UP000435187">
    <property type="component" value="Unassembled WGS sequence"/>
</dbReference>
<proteinExistence type="predicted"/>
<name>A0A6N7QWM5_9BACI</name>
<evidence type="ECO:0008006" key="3">
    <source>
        <dbReference type="Google" id="ProtNLM"/>
    </source>
</evidence>
<organism evidence="1 2">
    <name type="scientific">Gracilibacillus thailandensis</name>
    <dbReference type="NCBI Taxonomy" id="563735"/>
    <lineage>
        <taxon>Bacteria</taxon>
        <taxon>Bacillati</taxon>
        <taxon>Bacillota</taxon>
        <taxon>Bacilli</taxon>
        <taxon>Bacillales</taxon>
        <taxon>Bacillaceae</taxon>
        <taxon>Gracilibacillus</taxon>
    </lineage>
</organism>
<evidence type="ECO:0000313" key="2">
    <source>
        <dbReference type="Proteomes" id="UP000435187"/>
    </source>
</evidence>
<evidence type="ECO:0000313" key="1">
    <source>
        <dbReference type="EMBL" id="MRI66408.1"/>
    </source>
</evidence>
<dbReference type="AlphaFoldDB" id="A0A6N7QWM5"/>
<protein>
    <recommendedName>
        <fullName evidence="3">DUF3221 domain-containing protein</fullName>
    </recommendedName>
</protein>
<gene>
    <name evidence="1" type="ORF">GH885_08590</name>
</gene>
<accession>A0A6N7QWM5</accession>
<comment type="caution">
    <text evidence="1">The sequence shown here is derived from an EMBL/GenBank/DDBJ whole genome shotgun (WGS) entry which is preliminary data.</text>
</comment>